<gene>
    <name evidence="8" type="ORF">OE749_11540</name>
</gene>
<keyword evidence="9" id="KW-1185">Reference proteome</keyword>
<dbReference type="Proteomes" id="UP001652504">
    <property type="component" value="Unassembled WGS sequence"/>
</dbReference>
<dbReference type="RefSeq" id="WP_263712609.1">
    <property type="nucleotide sequence ID" value="NZ_JAOWKX010000005.1"/>
</dbReference>
<evidence type="ECO:0000256" key="7">
    <source>
        <dbReference type="SAM" id="Phobius"/>
    </source>
</evidence>
<evidence type="ECO:0000256" key="4">
    <source>
        <dbReference type="ARBA" id="ARBA00022692"/>
    </source>
</evidence>
<evidence type="ECO:0000256" key="6">
    <source>
        <dbReference type="ARBA" id="ARBA00023136"/>
    </source>
</evidence>
<keyword evidence="8" id="KW-0966">Cell projection</keyword>
<protein>
    <submittedName>
        <fullName evidence="8">Flagellar biosynthetic protein FliR</fullName>
    </submittedName>
</protein>
<feature type="transmembrane region" description="Helical" evidence="7">
    <location>
        <begin position="152"/>
        <end position="170"/>
    </location>
</feature>
<evidence type="ECO:0000313" key="8">
    <source>
        <dbReference type="EMBL" id="MCV2885326.1"/>
    </source>
</evidence>
<keyword evidence="4 7" id="KW-0812">Transmembrane</keyword>
<keyword evidence="8" id="KW-0969">Cilium</keyword>
<evidence type="ECO:0000313" key="9">
    <source>
        <dbReference type="Proteomes" id="UP001652504"/>
    </source>
</evidence>
<keyword evidence="6 7" id="KW-0472">Membrane</keyword>
<feature type="transmembrane region" description="Helical" evidence="7">
    <location>
        <begin position="207"/>
        <end position="227"/>
    </location>
</feature>
<evidence type="ECO:0000256" key="2">
    <source>
        <dbReference type="ARBA" id="ARBA00009772"/>
    </source>
</evidence>
<evidence type="ECO:0000256" key="5">
    <source>
        <dbReference type="ARBA" id="ARBA00022989"/>
    </source>
</evidence>
<name>A0ABT3A9H5_9ALTE</name>
<reference evidence="8 9" key="1">
    <citation type="submission" date="2022-10" db="EMBL/GenBank/DDBJ databases">
        <title>Aestuariibacter sp. AA17 isolated from Montipora capitata coral fragment.</title>
        <authorList>
            <person name="Emsley S.A."/>
            <person name="Pfannmuller K.M."/>
            <person name="Loughran R.M."/>
            <person name="Shlafstein M."/>
            <person name="Papke E."/>
            <person name="Saw J.H."/>
            <person name="Ushijima B."/>
            <person name="Videau P."/>
        </authorList>
    </citation>
    <scope>NUCLEOTIDE SEQUENCE [LARGE SCALE GENOMIC DNA]</scope>
    <source>
        <strain evidence="8 9">AA17</strain>
    </source>
</reference>
<dbReference type="Pfam" id="PF01311">
    <property type="entry name" value="Bac_export_1"/>
    <property type="match status" value="1"/>
</dbReference>
<proteinExistence type="inferred from homology"/>
<dbReference type="InterPro" id="IPR002010">
    <property type="entry name" value="T3SS_IM_R"/>
</dbReference>
<keyword evidence="3" id="KW-1003">Cell membrane</keyword>
<comment type="caution">
    <text evidence="8">The sequence shown here is derived from an EMBL/GenBank/DDBJ whole genome shotgun (WGS) entry which is preliminary data.</text>
</comment>
<dbReference type="PRINTS" id="PR00953">
    <property type="entry name" value="TYPE3IMRPROT"/>
</dbReference>
<comment type="subcellular location">
    <subcellularLocation>
        <location evidence="1">Cell membrane</location>
        <topology evidence="1">Multi-pass membrane protein</topology>
    </subcellularLocation>
</comment>
<dbReference type="PANTHER" id="PTHR30065:SF1">
    <property type="entry name" value="SURFACE PRESENTATION OF ANTIGENS PROTEIN SPAR"/>
    <property type="match status" value="1"/>
</dbReference>
<feature type="transmembrane region" description="Helical" evidence="7">
    <location>
        <begin position="120"/>
        <end position="140"/>
    </location>
</feature>
<feature type="transmembrane region" description="Helical" evidence="7">
    <location>
        <begin position="71"/>
        <end position="94"/>
    </location>
</feature>
<organism evidence="8 9">
    <name type="scientific">Fluctibacter corallii</name>
    <dbReference type="NCBI Taxonomy" id="2984329"/>
    <lineage>
        <taxon>Bacteria</taxon>
        <taxon>Pseudomonadati</taxon>
        <taxon>Pseudomonadota</taxon>
        <taxon>Gammaproteobacteria</taxon>
        <taxon>Alteromonadales</taxon>
        <taxon>Alteromonadaceae</taxon>
        <taxon>Fluctibacter</taxon>
    </lineage>
</organism>
<keyword evidence="8" id="KW-0282">Flagellum</keyword>
<sequence length="248" mass="27092">MEAEVKQFALMLSRFGVMFWIPLTGPLARIPLTVRAFTVMTLVLCLYVLARENANITLSTENTIAFIPAMLFEFLFGLLGAVVLSIPAVALLFFGRVMDMQLGLGAAAILNPATNSQDSLIGSALVFCILVLFWALNLHLDIIQILFELVKLFPLGSNLLFATEGILAYLSTTFLIGFYLSFPVIAALFAVDVASGIVSKNMPQMNVYFVLIPAKILVGLVVLSLTVKALANHMHDLAFAPVKFFWGL</sequence>
<dbReference type="PANTHER" id="PTHR30065">
    <property type="entry name" value="FLAGELLAR BIOSYNTHETIC PROTEIN FLIR"/>
    <property type="match status" value="1"/>
</dbReference>
<accession>A0ABT3A9H5</accession>
<evidence type="ECO:0000256" key="1">
    <source>
        <dbReference type="ARBA" id="ARBA00004651"/>
    </source>
</evidence>
<evidence type="ECO:0000256" key="3">
    <source>
        <dbReference type="ARBA" id="ARBA00022475"/>
    </source>
</evidence>
<keyword evidence="5 7" id="KW-1133">Transmembrane helix</keyword>
<feature type="transmembrane region" description="Helical" evidence="7">
    <location>
        <begin position="30"/>
        <end position="50"/>
    </location>
</feature>
<feature type="transmembrane region" description="Helical" evidence="7">
    <location>
        <begin position="176"/>
        <end position="195"/>
    </location>
</feature>
<dbReference type="EMBL" id="JAOWKX010000005">
    <property type="protein sequence ID" value="MCV2885326.1"/>
    <property type="molecule type" value="Genomic_DNA"/>
</dbReference>
<comment type="similarity">
    <text evidence="2">Belongs to the FliR/MopE/SpaR family.</text>
</comment>